<accession>A0A1M5S831</accession>
<sequence length="84" mass="9038">MKFDLKTAQRLTKDEMKNISAGNYIKITCASGTTASSTGSTMAYAQSYAKSLCGGGKYTIIEVGLQAPYEPLPDEPAPYEPLRP</sequence>
<organism evidence="1 2">
    <name type="scientific">Flavobacterium johnsoniae</name>
    <name type="common">Cytophaga johnsonae</name>
    <dbReference type="NCBI Taxonomy" id="986"/>
    <lineage>
        <taxon>Bacteria</taxon>
        <taxon>Pseudomonadati</taxon>
        <taxon>Bacteroidota</taxon>
        <taxon>Flavobacteriia</taxon>
        <taxon>Flavobacteriales</taxon>
        <taxon>Flavobacteriaceae</taxon>
        <taxon>Flavobacterium</taxon>
    </lineage>
</organism>
<reference evidence="1 2" key="1">
    <citation type="submission" date="2016-11" db="EMBL/GenBank/DDBJ databases">
        <authorList>
            <person name="Jaros S."/>
            <person name="Januszkiewicz K."/>
            <person name="Wedrychowicz H."/>
        </authorList>
    </citation>
    <scope>NUCLEOTIDE SEQUENCE [LARGE SCALE GENOMIC DNA]</scope>
    <source>
        <strain evidence="1 2">DSM 6792</strain>
    </source>
</reference>
<evidence type="ECO:0000313" key="2">
    <source>
        <dbReference type="Proteomes" id="UP000184112"/>
    </source>
</evidence>
<dbReference type="Proteomes" id="UP000184112">
    <property type="component" value="Unassembled WGS sequence"/>
</dbReference>
<name>A0A1M5S831_FLAJO</name>
<gene>
    <name evidence="1" type="ORF">SAMN05444388_109156</name>
</gene>
<proteinExistence type="predicted"/>
<dbReference type="EMBL" id="FQWH01000009">
    <property type="protein sequence ID" value="SHH34629.1"/>
    <property type="molecule type" value="Genomic_DNA"/>
</dbReference>
<dbReference type="RefSeq" id="WP_073410398.1">
    <property type="nucleotide sequence ID" value="NZ_CP158862.1"/>
</dbReference>
<evidence type="ECO:0000313" key="1">
    <source>
        <dbReference type="EMBL" id="SHH34629.1"/>
    </source>
</evidence>
<protein>
    <submittedName>
        <fullName evidence="1">Uncharacterized protein</fullName>
    </submittedName>
</protein>
<dbReference type="AlphaFoldDB" id="A0A1M5S831"/>